<evidence type="ECO:0000256" key="1">
    <source>
        <dbReference type="ARBA" id="ARBA00004141"/>
    </source>
</evidence>
<evidence type="ECO:0000256" key="9">
    <source>
        <dbReference type="SAM" id="MobiDB-lite"/>
    </source>
</evidence>
<evidence type="ECO:0000256" key="7">
    <source>
        <dbReference type="ARBA" id="ARBA00023170"/>
    </source>
</evidence>
<sequence length="272" mass="30237">MHKSPLSNHPRTQSSNVATHKMGTMAPVKSPIWTKLLLAVTIAILIADPCCGQRRTKRTAIIPGDIMIGALFSVHHQPGQKQAQSRTCGEIREQYGLQRVEASFQTIDEINRNETLLPNVTLGIEIRDSCWYSPIALDQSIEFIRDAIKLNDDVIPDGNSSAPPVEIVPECPAKPAKTLKNLVGVIGPGSSTVTIQVQNLLQLFNIPQIGYSATSRDLSDKSFYKYFLRVVPSDFYQAQVMVDLVRSYNWTYVSTVHTDGELLIKIFLCKNV</sequence>
<keyword evidence="3" id="KW-0732">Signal</keyword>
<keyword evidence="12" id="KW-1185">Reference proteome</keyword>
<evidence type="ECO:0000259" key="10">
    <source>
        <dbReference type="Pfam" id="PF01094"/>
    </source>
</evidence>
<name>A0AAV4XWN5_CAEEX</name>
<dbReference type="GO" id="GO:0004930">
    <property type="term" value="F:G protein-coupled receptor activity"/>
    <property type="evidence" value="ECO:0007669"/>
    <property type="project" value="InterPro"/>
</dbReference>
<keyword evidence="5" id="KW-0472">Membrane</keyword>
<evidence type="ECO:0000256" key="2">
    <source>
        <dbReference type="ARBA" id="ARBA00022692"/>
    </source>
</evidence>
<evidence type="ECO:0000256" key="5">
    <source>
        <dbReference type="ARBA" id="ARBA00023136"/>
    </source>
</evidence>
<evidence type="ECO:0000313" key="12">
    <source>
        <dbReference type="Proteomes" id="UP001054945"/>
    </source>
</evidence>
<keyword evidence="4" id="KW-1133">Transmembrane helix</keyword>
<feature type="compositionally biased region" description="Polar residues" evidence="9">
    <location>
        <begin position="1"/>
        <end position="18"/>
    </location>
</feature>
<dbReference type="EMBL" id="BPLR01001044">
    <property type="protein sequence ID" value="GIY99417.1"/>
    <property type="molecule type" value="Genomic_DNA"/>
</dbReference>
<evidence type="ECO:0000256" key="8">
    <source>
        <dbReference type="ARBA" id="ARBA00023180"/>
    </source>
</evidence>
<comment type="caution">
    <text evidence="11">The sequence shown here is derived from an EMBL/GenBank/DDBJ whole genome shotgun (WGS) entry which is preliminary data.</text>
</comment>
<dbReference type="InterPro" id="IPR028082">
    <property type="entry name" value="Peripla_BP_I"/>
</dbReference>
<organism evidence="11 12">
    <name type="scientific">Caerostris extrusa</name>
    <name type="common">Bark spider</name>
    <name type="synonym">Caerostris bankana</name>
    <dbReference type="NCBI Taxonomy" id="172846"/>
    <lineage>
        <taxon>Eukaryota</taxon>
        <taxon>Metazoa</taxon>
        <taxon>Ecdysozoa</taxon>
        <taxon>Arthropoda</taxon>
        <taxon>Chelicerata</taxon>
        <taxon>Arachnida</taxon>
        <taxon>Araneae</taxon>
        <taxon>Araneomorphae</taxon>
        <taxon>Entelegynae</taxon>
        <taxon>Araneoidea</taxon>
        <taxon>Araneidae</taxon>
        <taxon>Caerostris</taxon>
    </lineage>
</organism>
<accession>A0AAV4XWN5</accession>
<dbReference type="GO" id="GO:0016020">
    <property type="term" value="C:membrane"/>
    <property type="evidence" value="ECO:0007669"/>
    <property type="project" value="UniProtKB-SubCell"/>
</dbReference>
<dbReference type="Gene3D" id="3.40.50.2300">
    <property type="match status" value="1"/>
</dbReference>
<keyword evidence="6" id="KW-1015">Disulfide bond</keyword>
<dbReference type="FunFam" id="3.40.50.2300:FF:000219">
    <property type="entry name" value="Glutamate metabotropic receptor 5"/>
    <property type="match status" value="1"/>
</dbReference>
<evidence type="ECO:0000313" key="11">
    <source>
        <dbReference type="EMBL" id="GIY99417.1"/>
    </source>
</evidence>
<evidence type="ECO:0000256" key="6">
    <source>
        <dbReference type="ARBA" id="ARBA00023157"/>
    </source>
</evidence>
<dbReference type="InterPro" id="IPR000337">
    <property type="entry name" value="GPCR_3"/>
</dbReference>
<feature type="domain" description="Receptor ligand binding region" evidence="10">
    <location>
        <begin position="102"/>
        <end position="261"/>
    </location>
</feature>
<evidence type="ECO:0000256" key="4">
    <source>
        <dbReference type="ARBA" id="ARBA00022989"/>
    </source>
</evidence>
<dbReference type="AlphaFoldDB" id="A0AAV4XWN5"/>
<gene>
    <name evidence="11" type="primary">GRM1</name>
    <name evidence="11" type="ORF">CEXT_22041</name>
</gene>
<feature type="region of interest" description="Disordered" evidence="9">
    <location>
        <begin position="1"/>
        <end position="22"/>
    </location>
</feature>
<evidence type="ECO:0000256" key="3">
    <source>
        <dbReference type="ARBA" id="ARBA00022729"/>
    </source>
</evidence>
<reference evidence="11 12" key="1">
    <citation type="submission" date="2021-06" db="EMBL/GenBank/DDBJ databases">
        <title>Caerostris extrusa draft genome.</title>
        <authorList>
            <person name="Kono N."/>
            <person name="Arakawa K."/>
        </authorList>
    </citation>
    <scope>NUCLEOTIDE SEQUENCE [LARGE SCALE GENOMIC DNA]</scope>
</reference>
<dbReference type="Proteomes" id="UP001054945">
    <property type="component" value="Unassembled WGS sequence"/>
</dbReference>
<dbReference type="InterPro" id="IPR050726">
    <property type="entry name" value="mGluR"/>
</dbReference>
<keyword evidence="2" id="KW-0812">Transmembrane</keyword>
<keyword evidence="7 11" id="KW-0675">Receptor</keyword>
<dbReference type="Pfam" id="PF01094">
    <property type="entry name" value="ANF_receptor"/>
    <property type="match status" value="1"/>
</dbReference>
<proteinExistence type="predicted"/>
<keyword evidence="8" id="KW-0325">Glycoprotein</keyword>
<dbReference type="InterPro" id="IPR001828">
    <property type="entry name" value="ANF_lig-bd_rcpt"/>
</dbReference>
<comment type="subcellular location">
    <subcellularLocation>
        <location evidence="1">Membrane</location>
        <topology evidence="1">Multi-pass membrane protein</topology>
    </subcellularLocation>
</comment>
<dbReference type="SUPFAM" id="SSF53822">
    <property type="entry name" value="Periplasmic binding protein-like I"/>
    <property type="match status" value="1"/>
</dbReference>
<dbReference type="GO" id="GO:0007216">
    <property type="term" value="P:G protein-coupled glutamate receptor signaling pathway"/>
    <property type="evidence" value="ECO:0007669"/>
    <property type="project" value="UniProtKB-ARBA"/>
</dbReference>
<dbReference type="PRINTS" id="PR00248">
    <property type="entry name" value="GPCRMGR"/>
</dbReference>
<protein>
    <submittedName>
        <fullName evidence="11">Metabotropic glutamate receptor 1</fullName>
    </submittedName>
</protein>
<dbReference type="PANTHER" id="PTHR24060">
    <property type="entry name" value="METABOTROPIC GLUTAMATE RECEPTOR"/>
    <property type="match status" value="1"/>
</dbReference>